<dbReference type="Pfam" id="PF11551">
    <property type="entry name" value="Omp28"/>
    <property type="match status" value="1"/>
</dbReference>
<evidence type="ECO:0000313" key="3">
    <source>
        <dbReference type="Proteomes" id="UP000823619"/>
    </source>
</evidence>
<accession>A0A9D9ED42</accession>
<organism evidence="2 3">
    <name type="scientific">Candidatus Cryptobacteroides merdavium</name>
    <dbReference type="NCBI Taxonomy" id="2840769"/>
    <lineage>
        <taxon>Bacteria</taxon>
        <taxon>Pseudomonadati</taxon>
        <taxon>Bacteroidota</taxon>
        <taxon>Bacteroidia</taxon>
        <taxon>Bacteroidales</taxon>
        <taxon>Candidatus Cryptobacteroides</taxon>
    </lineage>
</organism>
<dbReference type="PROSITE" id="PS51257">
    <property type="entry name" value="PROKAR_LIPOPROTEIN"/>
    <property type="match status" value="1"/>
</dbReference>
<reference evidence="2" key="2">
    <citation type="journal article" date="2021" name="PeerJ">
        <title>Extensive microbial diversity within the chicken gut microbiome revealed by metagenomics and culture.</title>
        <authorList>
            <person name="Gilroy R."/>
            <person name="Ravi A."/>
            <person name="Getino M."/>
            <person name="Pursley I."/>
            <person name="Horton D.L."/>
            <person name="Alikhan N.F."/>
            <person name="Baker D."/>
            <person name="Gharbi K."/>
            <person name="Hall N."/>
            <person name="Watson M."/>
            <person name="Adriaenssens E.M."/>
            <person name="Foster-Nyarko E."/>
            <person name="Jarju S."/>
            <person name="Secka A."/>
            <person name="Antonio M."/>
            <person name="Oren A."/>
            <person name="Chaudhuri R.R."/>
            <person name="La Ragione R."/>
            <person name="Hildebrand F."/>
            <person name="Pallen M.J."/>
        </authorList>
    </citation>
    <scope>NUCLEOTIDE SEQUENCE</scope>
    <source>
        <strain evidence="2">D5-748</strain>
    </source>
</reference>
<comment type="caution">
    <text evidence="2">The sequence shown here is derived from an EMBL/GenBank/DDBJ whole genome shotgun (WGS) entry which is preliminary data.</text>
</comment>
<evidence type="ECO:0000313" key="2">
    <source>
        <dbReference type="EMBL" id="MBO8444638.1"/>
    </source>
</evidence>
<name>A0A9D9ED42_9BACT</name>
<dbReference type="AlphaFoldDB" id="A0A9D9ED42"/>
<protein>
    <submittedName>
        <fullName evidence="2">Omp28-related outer membrane protein</fullName>
    </submittedName>
</protein>
<dbReference type="EMBL" id="JADIMO010000033">
    <property type="protein sequence ID" value="MBO8444638.1"/>
    <property type="molecule type" value="Genomic_DNA"/>
</dbReference>
<dbReference type="Proteomes" id="UP000823619">
    <property type="component" value="Unassembled WGS sequence"/>
</dbReference>
<dbReference type="InterPro" id="IPR021615">
    <property type="entry name" value="Omp28"/>
</dbReference>
<dbReference type="Gene3D" id="2.60.40.10">
    <property type="entry name" value="Immunoglobulins"/>
    <property type="match status" value="1"/>
</dbReference>
<keyword evidence="1" id="KW-0732">Signal</keyword>
<feature type="chain" id="PRO_5039446944" evidence="1">
    <location>
        <begin position="17"/>
        <end position="385"/>
    </location>
</feature>
<reference evidence="2" key="1">
    <citation type="submission" date="2020-10" db="EMBL/GenBank/DDBJ databases">
        <authorList>
            <person name="Gilroy R."/>
        </authorList>
    </citation>
    <scope>NUCLEOTIDE SEQUENCE</scope>
    <source>
        <strain evidence="2">D5-748</strain>
    </source>
</reference>
<sequence>MKHLILKILCAAAAAAAMISCTGKENPDPAGSSGLEMKSSAYYIAAGGSDVAYLSVYYDGVEVTGSPDITVYIEENGETSVYESTEWSSAEECEVSFYAEWNNETSEPIVIAAVSGIAEVPDDPQPDEWSHFVKNALMVQGTSVGCVYCPYVMDALDKFYGNAAYSEYAEHAVLAALHRNVNGNDPMSSSDILKVMAAFPTAFYGVPSLMFDLNDRSYIGSNATPTLIASYISRSIENGAATAIAASVTGTESAGTVSVTAKVKVGETGSYRIAAWLLEDGIEYFQSNRTEIEMPSTVTHNNAVRAVSCVSPAQGEYLGGKKDHDAETVVDFSCEFDISTAKVENLSNCHVVIFVTSPNMSGSSTFYLDNAVDCGINQRVGFRYE</sequence>
<evidence type="ECO:0000256" key="1">
    <source>
        <dbReference type="SAM" id="SignalP"/>
    </source>
</evidence>
<feature type="signal peptide" evidence="1">
    <location>
        <begin position="1"/>
        <end position="16"/>
    </location>
</feature>
<dbReference type="InterPro" id="IPR013783">
    <property type="entry name" value="Ig-like_fold"/>
</dbReference>
<gene>
    <name evidence="2" type="ORF">IAC23_02940</name>
</gene>
<proteinExistence type="predicted"/>